<keyword evidence="5 6" id="KW-0472">Membrane</keyword>
<dbReference type="Pfam" id="PF01061">
    <property type="entry name" value="ABC2_membrane"/>
    <property type="match status" value="1"/>
</dbReference>
<evidence type="ECO:0000259" key="8">
    <source>
        <dbReference type="Pfam" id="PF01061"/>
    </source>
</evidence>
<reference evidence="10" key="1">
    <citation type="submission" date="2017-03" db="EMBL/GenBank/DDBJ databases">
        <title>Phytopthora megakarya and P. palmivora, two closely related causual agents of cacao black pod achieved similar genome size and gene model numbers by different mechanisms.</title>
        <authorList>
            <person name="Ali S."/>
            <person name="Shao J."/>
            <person name="Larry D.J."/>
            <person name="Kronmiller B."/>
            <person name="Shen D."/>
            <person name="Strem M.D."/>
            <person name="Melnick R.L."/>
            <person name="Guiltinan M.J."/>
            <person name="Tyler B.M."/>
            <person name="Meinhardt L.W."/>
            <person name="Bailey B.A."/>
        </authorList>
    </citation>
    <scope>NUCLEOTIDE SEQUENCE [LARGE SCALE GENOMIC DNA]</scope>
    <source>
        <strain evidence="10">zdho120</strain>
    </source>
</reference>
<feature type="transmembrane region" description="Helical" evidence="6">
    <location>
        <begin position="346"/>
        <end position="367"/>
    </location>
</feature>
<sequence length="372" mass="40882">MGSSGAGKTTLMNVIAGRKTGGKITGEILLNGHPATDLITRRSTGYCIVDGVAKLEKNNNPATWMLEVIGAGVGNDNGDMNDFVTVFKESQLFEELEAGMTRGGVFRPSPSVPALEYTDKRAATELTQAKFLMRRFFLIYWRTASYNLTRFFISIFLGLLFGLTYGSADYSTYAGTNSGMGMLYASTGFFGFVSFSGAVPVASTERLSFYRERAAQTYNAFWYFVASTIVEIPYVFISTLLFVGIFFPMVDVATIFGVLIISIFLLFSGFNPPGDSIPQGYKWIYDIDPMKYSLAILASIIFGDCSMGGSRIGCKPLSGAPSTLLENLTDVESVFSIKHSELHKSVAFIVGFIILYRILALLALRYINHVKR</sequence>
<protein>
    <submittedName>
        <fullName evidence="9">Pleiotropic drug resistance protein transporter</fullName>
    </submittedName>
</protein>
<evidence type="ECO:0000256" key="5">
    <source>
        <dbReference type="ARBA" id="ARBA00023136"/>
    </source>
</evidence>
<evidence type="ECO:0000313" key="10">
    <source>
        <dbReference type="Proteomes" id="UP000198211"/>
    </source>
</evidence>
<dbReference type="AlphaFoldDB" id="A0A225WGJ9"/>
<comment type="subcellular location">
    <subcellularLocation>
        <location evidence="1">Membrane</location>
        <topology evidence="1">Multi-pass membrane protein</topology>
    </subcellularLocation>
</comment>
<dbReference type="GO" id="GO:0005524">
    <property type="term" value="F:ATP binding"/>
    <property type="evidence" value="ECO:0007669"/>
    <property type="project" value="InterPro"/>
</dbReference>
<evidence type="ECO:0000256" key="4">
    <source>
        <dbReference type="ARBA" id="ARBA00022989"/>
    </source>
</evidence>
<dbReference type="EMBL" id="NBNE01001014">
    <property type="protein sequence ID" value="OWZ15990.1"/>
    <property type="molecule type" value="Genomic_DNA"/>
</dbReference>
<feature type="transmembrane region" description="Helical" evidence="6">
    <location>
        <begin position="292"/>
        <end position="312"/>
    </location>
</feature>
<gene>
    <name evidence="9" type="ORF">PHMEG_00010272</name>
</gene>
<dbReference type="OrthoDB" id="66620at2759"/>
<keyword evidence="2" id="KW-0813">Transport</keyword>
<feature type="transmembrane region" description="Helical" evidence="6">
    <location>
        <begin position="221"/>
        <end position="247"/>
    </location>
</feature>
<proteinExistence type="predicted"/>
<keyword evidence="4 6" id="KW-1133">Transmembrane helix</keyword>
<evidence type="ECO:0000313" key="9">
    <source>
        <dbReference type="EMBL" id="OWZ15990.1"/>
    </source>
</evidence>
<dbReference type="GO" id="GO:0016020">
    <property type="term" value="C:membrane"/>
    <property type="evidence" value="ECO:0007669"/>
    <property type="project" value="UniProtKB-SubCell"/>
</dbReference>
<dbReference type="STRING" id="4795.A0A225WGJ9"/>
<dbReference type="InterPro" id="IPR003439">
    <property type="entry name" value="ABC_transporter-like_ATP-bd"/>
</dbReference>
<dbReference type="PANTHER" id="PTHR19241">
    <property type="entry name" value="ATP-BINDING CASSETTE TRANSPORTER"/>
    <property type="match status" value="1"/>
</dbReference>
<feature type="transmembrane region" description="Helical" evidence="6">
    <location>
        <begin position="253"/>
        <end position="271"/>
    </location>
</feature>
<evidence type="ECO:0000256" key="1">
    <source>
        <dbReference type="ARBA" id="ARBA00004141"/>
    </source>
</evidence>
<dbReference type="GO" id="GO:0016887">
    <property type="term" value="F:ATP hydrolysis activity"/>
    <property type="evidence" value="ECO:0007669"/>
    <property type="project" value="InterPro"/>
</dbReference>
<dbReference type="Gene3D" id="3.40.50.300">
    <property type="entry name" value="P-loop containing nucleotide triphosphate hydrolases"/>
    <property type="match status" value="1"/>
</dbReference>
<feature type="domain" description="ABC-2 type transporter transmembrane" evidence="8">
    <location>
        <begin position="127"/>
        <end position="252"/>
    </location>
</feature>
<evidence type="ECO:0000259" key="7">
    <source>
        <dbReference type="Pfam" id="PF00005"/>
    </source>
</evidence>
<dbReference type="Pfam" id="PF00005">
    <property type="entry name" value="ABC_tran"/>
    <property type="match status" value="1"/>
</dbReference>
<comment type="caution">
    <text evidence="9">The sequence shown here is derived from an EMBL/GenBank/DDBJ whole genome shotgun (WGS) entry which is preliminary data.</text>
</comment>
<dbReference type="Proteomes" id="UP000198211">
    <property type="component" value="Unassembled WGS sequence"/>
</dbReference>
<feature type="transmembrane region" description="Helical" evidence="6">
    <location>
        <begin position="139"/>
        <end position="161"/>
    </location>
</feature>
<evidence type="ECO:0000256" key="3">
    <source>
        <dbReference type="ARBA" id="ARBA00022692"/>
    </source>
</evidence>
<accession>A0A225WGJ9</accession>
<feature type="transmembrane region" description="Helical" evidence="6">
    <location>
        <begin position="181"/>
        <end position="201"/>
    </location>
</feature>
<name>A0A225WGJ9_9STRA</name>
<keyword evidence="10" id="KW-1185">Reference proteome</keyword>
<keyword evidence="3 6" id="KW-0812">Transmembrane</keyword>
<dbReference type="GO" id="GO:0140359">
    <property type="term" value="F:ABC-type transporter activity"/>
    <property type="evidence" value="ECO:0007669"/>
    <property type="project" value="InterPro"/>
</dbReference>
<evidence type="ECO:0000256" key="2">
    <source>
        <dbReference type="ARBA" id="ARBA00022448"/>
    </source>
</evidence>
<dbReference type="InterPro" id="IPR027417">
    <property type="entry name" value="P-loop_NTPase"/>
</dbReference>
<evidence type="ECO:0000256" key="6">
    <source>
        <dbReference type="SAM" id="Phobius"/>
    </source>
</evidence>
<dbReference type="SUPFAM" id="SSF52540">
    <property type="entry name" value="P-loop containing nucleoside triphosphate hydrolases"/>
    <property type="match status" value="1"/>
</dbReference>
<organism evidence="9 10">
    <name type="scientific">Phytophthora megakarya</name>
    <dbReference type="NCBI Taxonomy" id="4795"/>
    <lineage>
        <taxon>Eukaryota</taxon>
        <taxon>Sar</taxon>
        <taxon>Stramenopiles</taxon>
        <taxon>Oomycota</taxon>
        <taxon>Peronosporomycetes</taxon>
        <taxon>Peronosporales</taxon>
        <taxon>Peronosporaceae</taxon>
        <taxon>Phytophthora</taxon>
    </lineage>
</organism>
<feature type="domain" description="ABC transporter" evidence="7">
    <location>
        <begin position="1"/>
        <end position="46"/>
    </location>
</feature>
<dbReference type="InterPro" id="IPR013525">
    <property type="entry name" value="ABC2_TM"/>
</dbReference>